<dbReference type="OrthoDB" id="6611281at2759"/>
<dbReference type="InterPro" id="IPR036397">
    <property type="entry name" value="RNaseH_sf"/>
</dbReference>
<dbReference type="Proteomes" id="UP000235965">
    <property type="component" value="Unassembled WGS sequence"/>
</dbReference>
<protein>
    <recommendedName>
        <fullName evidence="3">Tc1-like transposase DDE domain-containing protein</fullName>
    </recommendedName>
</protein>
<accession>A0A2J7QID5</accession>
<keyword evidence="2" id="KW-1185">Reference proteome</keyword>
<dbReference type="STRING" id="105785.A0A2J7QID5"/>
<evidence type="ECO:0000313" key="1">
    <source>
        <dbReference type="EMBL" id="PNF28323.1"/>
    </source>
</evidence>
<dbReference type="PANTHER" id="PTHR47326">
    <property type="entry name" value="TRANSPOSABLE ELEMENT TC3 TRANSPOSASE-LIKE PROTEIN"/>
    <property type="match status" value="1"/>
</dbReference>
<dbReference type="EMBL" id="NEVH01013955">
    <property type="protein sequence ID" value="PNF28323.1"/>
    <property type="molecule type" value="Genomic_DNA"/>
</dbReference>
<sequence>QFKDTGCLCKRSSTGRPNVPDETVERVRESFVRSPQKSTVRASRELGLPQQIVWKILRRRLHFKPHRLQLLQQLKPEDYGRHLEFCVTMQQALEDEDFASKLIFSDEATFRLSGKVNRHNVKLWGTENPRAIVTLERDSPKLNVFCALSQTNLYGPFFFSYLDMLQLWLFRGFCLPTRRGTPHWNIDVRRYLNNELRHRWIGRVGEADVALFAWPPRSPDLTPCDFYLWGYIKDRLYITPLARTLVELRERIDAAVMTIDRMMLQNVWNELDCGLDCVV</sequence>
<dbReference type="Gene3D" id="3.30.420.10">
    <property type="entry name" value="Ribonuclease H-like superfamily/Ribonuclease H"/>
    <property type="match status" value="1"/>
</dbReference>
<comment type="caution">
    <text evidence="1">The sequence shown here is derived from an EMBL/GenBank/DDBJ whole genome shotgun (WGS) entry which is preliminary data.</text>
</comment>
<evidence type="ECO:0000313" key="2">
    <source>
        <dbReference type="Proteomes" id="UP000235965"/>
    </source>
</evidence>
<organism evidence="1 2">
    <name type="scientific">Cryptotermes secundus</name>
    <dbReference type="NCBI Taxonomy" id="105785"/>
    <lineage>
        <taxon>Eukaryota</taxon>
        <taxon>Metazoa</taxon>
        <taxon>Ecdysozoa</taxon>
        <taxon>Arthropoda</taxon>
        <taxon>Hexapoda</taxon>
        <taxon>Insecta</taxon>
        <taxon>Pterygota</taxon>
        <taxon>Neoptera</taxon>
        <taxon>Polyneoptera</taxon>
        <taxon>Dictyoptera</taxon>
        <taxon>Blattodea</taxon>
        <taxon>Blattoidea</taxon>
        <taxon>Termitoidae</taxon>
        <taxon>Kalotermitidae</taxon>
        <taxon>Cryptotermitinae</taxon>
        <taxon>Cryptotermes</taxon>
    </lineage>
</organism>
<reference evidence="1 2" key="1">
    <citation type="submission" date="2017-12" db="EMBL/GenBank/DDBJ databases">
        <title>Hemimetabolous genomes reveal molecular basis of termite eusociality.</title>
        <authorList>
            <person name="Harrison M.C."/>
            <person name="Jongepier E."/>
            <person name="Robertson H.M."/>
            <person name="Arning N."/>
            <person name="Bitard-Feildel T."/>
            <person name="Chao H."/>
            <person name="Childers C.P."/>
            <person name="Dinh H."/>
            <person name="Doddapaneni H."/>
            <person name="Dugan S."/>
            <person name="Gowin J."/>
            <person name="Greiner C."/>
            <person name="Han Y."/>
            <person name="Hu H."/>
            <person name="Hughes D.S.T."/>
            <person name="Huylmans A.-K."/>
            <person name="Kemena C."/>
            <person name="Kremer L.P.M."/>
            <person name="Lee S.L."/>
            <person name="Lopez-Ezquerra A."/>
            <person name="Mallet L."/>
            <person name="Monroy-Kuhn J.M."/>
            <person name="Moser A."/>
            <person name="Murali S.C."/>
            <person name="Muzny D.M."/>
            <person name="Otani S."/>
            <person name="Piulachs M.-D."/>
            <person name="Poelchau M."/>
            <person name="Qu J."/>
            <person name="Schaub F."/>
            <person name="Wada-Katsumata A."/>
            <person name="Worley K.C."/>
            <person name="Xie Q."/>
            <person name="Ylla G."/>
            <person name="Poulsen M."/>
            <person name="Gibbs R.A."/>
            <person name="Schal C."/>
            <person name="Richards S."/>
            <person name="Belles X."/>
            <person name="Korb J."/>
            <person name="Bornberg-Bauer E."/>
        </authorList>
    </citation>
    <scope>NUCLEOTIDE SEQUENCE [LARGE SCALE GENOMIC DNA]</scope>
    <source>
        <tissue evidence="1">Whole body</tissue>
    </source>
</reference>
<gene>
    <name evidence="1" type="ORF">B7P43_G03472</name>
</gene>
<dbReference type="PANTHER" id="PTHR47326:SF1">
    <property type="entry name" value="HTH PSQ-TYPE DOMAIN-CONTAINING PROTEIN"/>
    <property type="match status" value="1"/>
</dbReference>
<dbReference type="GO" id="GO:0003676">
    <property type="term" value="F:nucleic acid binding"/>
    <property type="evidence" value="ECO:0007669"/>
    <property type="project" value="InterPro"/>
</dbReference>
<dbReference type="AlphaFoldDB" id="A0A2J7QID5"/>
<dbReference type="InParanoid" id="A0A2J7QID5"/>
<feature type="non-terminal residue" evidence="1">
    <location>
        <position position="1"/>
    </location>
</feature>
<proteinExistence type="predicted"/>
<name>A0A2J7QID5_9NEOP</name>
<evidence type="ECO:0008006" key="3">
    <source>
        <dbReference type="Google" id="ProtNLM"/>
    </source>
</evidence>